<reference evidence="8 9" key="1">
    <citation type="submission" date="2012-12" db="EMBL/GenBank/DDBJ databases">
        <title>Whole genome shotgun sequence of Gordonia sihwensis NBRC 108236.</title>
        <authorList>
            <person name="Yoshida I."/>
            <person name="Hosoyama A."/>
            <person name="Tsuchikane K."/>
            <person name="Ando Y."/>
            <person name="Baba S."/>
            <person name="Ohji S."/>
            <person name="Hamada M."/>
            <person name="Tamura T."/>
            <person name="Yamazoe A."/>
            <person name="Yamazaki S."/>
            <person name="Fujita N."/>
        </authorList>
    </citation>
    <scope>NUCLEOTIDE SEQUENCE [LARGE SCALE GENOMIC DNA]</scope>
    <source>
        <strain evidence="8 9">NBRC 108236</strain>
    </source>
</reference>
<organism evidence="8 9">
    <name type="scientific">Gordonia sihwensis NBRC 108236</name>
    <dbReference type="NCBI Taxonomy" id="1223544"/>
    <lineage>
        <taxon>Bacteria</taxon>
        <taxon>Bacillati</taxon>
        <taxon>Actinomycetota</taxon>
        <taxon>Actinomycetes</taxon>
        <taxon>Mycobacteriales</taxon>
        <taxon>Gordoniaceae</taxon>
        <taxon>Gordonia</taxon>
    </lineage>
</organism>
<dbReference type="Gene3D" id="3.90.480.10">
    <property type="entry name" value="Sulfite Reductase Hemoprotein,Domain 2"/>
    <property type="match status" value="1"/>
</dbReference>
<evidence type="ECO:0000256" key="4">
    <source>
        <dbReference type="ARBA" id="ARBA00023002"/>
    </source>
</evidence>
<protein>
    <submittedName>
        <fullName evidence="8">Precorrin-3B synthase</fullName>
    </submittedName>
</protein>
<dbReference type="InterPro" id="IPR005117">
    <property type="entry name" value="NiRdtase/SiRdtase_haem-b_fer"/>
</dbReference>
<dbReference type="InterPro" id="IPR012798">
    <property type="entry name" value="Cbl_synth_CobG-like"/>
</dbReference>
<dbReference type="PANTHER" id="PTHR32439:SF9">
    <property type="entry name" value="BLR3264 PROTEIN"/>
    <property type="match status" value="1"/>
</dbReference>
<dbReference type="PANTHER" id="PTHR32439">
    <property type="entry name" value="FERREDOXIN--NITRITE REDUCTASE, CHLOROPLASTIC"/>
    <property type="match status" value="1"/>
</dbReference>
<dbReference type="SUPFAM" id="SSF56014">
    <property type="entry name" value="Nitrite and sulphite reductase 4Fe-4S domain-like"/>
    <property type="match status" value="1"/>
</dbReference>
<evidence type="ECO:0000256" key="2">
    <source>
        <dbReference type="ARBA" id="ARBA00022617"/>
    </source>
</evidence>
<dbReference type="Gene3D" id="3.30.413.10">
    <property type="entry name" value="Sulfite Reductase Hemoprotein, domain 1"/>
    <property type="match status" value="1"/>
</dbReference>
<dbReference type="GO" id="GO:0046872">
    <property type="term" value="F:metal ion binding"/>
    <property type="evidence" value="ECO:0007669"/>
    <property type="project" value="UniProtKB-KW"/>
</dbReference>
<evidence type="ECO:0000259" key="7">
    <source>
        <dbReference type="Pfam" id="PF03460"/>
    </source>
</evidence>
<dbReference type="GO" id="GO:0016491">
    <property type="term" value="F:oxidoreductase activity"/>
    <property type="evidence" value="ECO:0007669"/>
    <property type="project" value="UniProtKB-KW"/>
</dbReference>
<gene>
    <name evidence="8" type="primary">cobG</name>
    <name evidence="8" type="ORF">GSI01S_05_00130</name>
</gene>
<feature type="domain" description="Nitrite/Sulfite reductase ferredoxin-like" evidence="7">
    <location>
        <begin position="19"/>
        <end position="79"/>
    </location>
</feature>
<dbReference type="SUPFAM" id="SSF55124">
    <property type="entry name" value="Nitrite/Sulfite reductase N-terminal domain-like"/>
    <property type="match status" value="2"/>
</dbReference>
<evidence type="ECO:0000313" key="9">
    <source>
        <dbReference type="Proteomes" id="UP000035083"/>
    </source>
</evidence>
<keyword evidence="6" id="KW-0411">Iron-sulfur</keyword>
<comment type="caution">
    <text evidence="8">The sequence shown here is derived from an EMBL/GenBank/DDBJ whole genome shotgun (WGS) entry which is preliminary data.</text>
</comment>
<keyword evidence="4" id="KW-0560">Oxidoreductase</keyword>
<dbReference type="InterPro" id="IPR051329">
    <property type="entry name" value="NIR_SIR_4Fe-4S"/>
</dbReference>
<dbReference type="eggNOG" id="COG0155">
    <property type="taxonomic scope" value="Bacteria"/>
</dbReference>
<accession>L7LEZ1</accession>
<dbReference type="GO" id="GO:0051539">
    <property type="term" value="F:4 iron, 4 sulfur cluster binding"/>
    <property type="evidence" value="ECO:0007669"/>
    <property type="project" value="UniProtKB-KW"/>
</dbReference>
<proteinExistence type="predicted"/>
<evidence type="ECO:0000256" key="1">
    <source>
        <dbReference type="ARBA" id="ARBA00022485"/>
    </source>
</evidence>
<dbReference type="Proteomes" id="UP000035083">
    <property type="component" value="Unassembled WGS sequence"/>
</dbReference>
<dbReference type="AlphaFoldDB" id="L7LEZ1"/>
<keyword evidence="3" id="KW-0479">Metal-binding</keyword>
<evidence type="ECO:0000256" key="3">
    <source>
        <dbReference type="ARBA" id="ARBA00022723"/>
    </source>
</evidence>
<dbReference type="NCBIfam" id="TIGR02435">
    <property type="entry name" value="CobG"/>
    <property type="match status" value="1"/>
</dbReference>
<keyword evidence="5" id="KW-0408">Iron</keyword>
<evidence type="ECO:0000256" key="5">
    <source>
        <dbReference type="ARBA" id="ARBA00023004"/>
    </source>
</evidence>
<keyword evidence="1" id="KW-0004">4Fe-4S</keyword>
<dbReference type="InterPro" id="IPR036136">
    <property type="entry name" value="Nit/Sulf_reduc_fer-like_dom_sf"/>
</dbReference>
<dbReference type="EMBL" id="BANU01000005">
    <property type="protein sequence ID" value="GAC59695.1"/>
    <property type="molecule type" value="Genomic_DNA"/>
</dbReference>
<keyword evidence="2" id="KW-0349">Heme</keyword>
<keyword evidence="9" id="KW-1185">Reference proteome</keyword>
<name>L7LEZ1_9ACTN</name>
<dbReference type="Pfam" id="PF03460">
    <property type="entry name" value="NIR_SIR_ferr"/>
    <property type="match status" value="1"/>
</dbReference>
<evidence type="ECO:0000256" key="6">
    <source>
        <dbReference type="ARBA" id="ARBA00023014"/>
    </source>
</evidence>
<evidence type="ECO:0000313" key="8">
    <source>
        <dbReference type="EMBL" id="GAC59695.1"/>
    </source>
</evidence>
<dbReference type="RefSeq" id="WP_006894955.1">
    <property type="nucleotide sequence ID" value="NZ_BANU01000005.1"/>
</dbReference>
<dbReference type="InterPro" id="IPR045854">
    <property type="entry name" value="NO2/SO3_Rdtase_4Fe4S_sf"/>
</dbReference>
<sequence length="390" mass="41481">MNKPADRCPGVFRTHPADDGRLARIRLSGGQVEPAALEALALAAEEFGDGHIEITVRANLQVRGIADDRVDAFADRILAAGLATDRAHDRVRNIVVSPLSGRIGGLADVRPAARELEAELHRHQWTRDLSGRFWFGFDDGRGDVRGRDVDVLGAAVSPDEAAIHLGGVPTGRVVPLTELPAAMVAAAASFHEHRADEWRIRELDGRARVAVSGAVAGFGRLAPTEAAASANGGRPDVREPIVGWFEQSDGRVLLGAVTEFGRLSARQAQFAAAIGTPILITPEREILIPDLTEAVAETVVRVLAPLGFIFDSASPWTRFSACTGSPGCGRSHADVRSDLLAHLGAPDAAPGREREHWLGCDRGCGSPNGPHVRRIATGDGYRTDRRVPGG</sequence>